<dbReference type="InterPro" id="IPR056834">
    <property type="entry name" value="ARM_TT21_C"/>
</dbReference>
<dbReference type="Pfam" id="PF13181">
    <property type="entry name" value="TPR_8"/>
    <property type="match status" value="1"/>
</dbReference>
<keyword evidence="2" id="KW-0677">Repeat</keyword>
<reference evidence="10" key="1">
    <citation type="submission" date="2021-01" db="EMBL/GenBank/DDBJ databases">
        <authorList>
            <person name="Corre E."/>
            <person name="Pelletier E."/>
            <person name="Niang G."/>
            <person name="Scheremetjew M."/>
            <person name="Finn R."/>
            <person name="Kale V."/>
            <person name="Holt S."/>
            <person name="Cochrane G."/>
            <person name="Meng A."/>
            <person name="Brown T."/>
            <person name="Cohen L."/>
        </authorList>
    </citation>
    <scope>NUCLEOTIDE SEQUENCE</scope>
    <source>
        <strain evidence="10">379</strain>
    </source>
</reference>
<feature type="domain" description="Tetratricopeptide repeat protein 21A/21B fifth ARM repeats" evidence="8">
    <location>
        <begin position="963"/>
        <end position="1078"/>
    </location>
</feature>
<evidence type="ECO:0000256" key="1">
    <source>
        <dbReference type="ARBA" id="ARBA00010935"/>
    </source>
</evidence>
<dbReference type="SUPFAM" id="SSF48452">
    <property type="entry name" value="TPR-like"/>
    <property type="match status" value="6"/>
</dbReference>
<comment type="similarity">
    <text evidence="1">Belongs to the TTC21 family.</text>
</comment>
<protein>
    <recommendedName>
        <fullName evidence="11">Tetratricopeptide repeat protein 21B</fullName>
    </recommendedName>
</protein>
<feature type="domain" description="Tetratricopeptide repeat protein 21A/21B C-terminal ARM" evidence="7">
    <location>
        <begin position="1104"/>
        <end position="1306"/>
    </location>
</feature>
<dbReference type="Pfam" id="PF25062">
    <property type="entry name" value="ARM_TT21_N"/>
    <property type="match status" value="1"/>
</dbReference>
<dbReference type="InterPro" id="IPR056836">
    <property type="entry name" value="ARM_TT21_4th"/>
</dbReference>
<dbReference type="Pfam" id="PF25060">
    <property type="entry name" value="ARM_TT21_2nd"/>
    <property type="match status" value="1"/>
</dbReference>
<feature type="repeat" description="TPR" evidence="4">
    <location>
        <begin position="763"/>
        <end position="796"/>
    </location>
</feature>
<keyword evidence="3 4" id="KW-0802">TPR repeat</keyword>
<evidence type="ECO:0008006" key="11">
    <source>
        <dbReference type="Google" id="ProtNLM"/>
    </source>
</evidence>
<dbReference type="PANTHER" id="PTHR14699:SF0">
    <property type="entry name" value="TETRATRICOPEPTIDE REPEAT PROTEIN 21 HOMOLOG"/>
    <property type="match status" value="1"/>
</dbReference>
<feature type="repeat" description="TPR" evidence="4">
    <location>
        <begin position="729"/>
        <end position="762"/>
    </location>
</feature>
<feature type="domain" description="Tetratricopeptide repeat protein 21A/21B N-terminal ARM repeat" evidence="6">
    <location>
        <begin position="9"/>
        <end position="242"/>
    </location>
</feature>
<dbReference type="SMART" id="SM00028">
    <property type="entry name" value="TPR"/>
    <property type="match status" value="14"/>
</dbReference>
<evidence type="ECO:0000259" key="7">
    <source>
        <dbReference type="Pfam" id="PF25063"/>
    </source>
</evidence>
<evidence type="ECO:0000259" key="9">
    <source>
        <dbReference type="Pfam" id="PF25068"/>
    </source>
</evidence>
<dbReference type="Gene3D" id="1.25.40.10">
    <property type="entry name" value="Tetratricopeptide repeat domain"/>
    <property type="match status" value="5"/>
</dbReference>
<dbReference type="EMBL" id="HBIR01015051">
    <property type="protein sequence ID" value="CAE0539739.1"/>
    <property type="molecule type" value="Transcribed_RNA"/>
</dbReference>
<dbReference type="InterPro" id="IPR019734">
    <property type="entry name" value="TPR_rpt"/>
</dbReference>
<dbReference type="InterPro" id="IPR056833">
    <property type="entry name" value="ARM_TT21_N"/>
</dbReference>
<gene>
    <name evidence="10" type="ORF">EHUX00137_LOCUS11151</name>
</gene>
<dbReference type="InterPro" id="IPR040364">
    <property type="entry name" value="TTC21A/TTC21B"/>
</dbReference>
<evidence type="ECO:0000256" key="4">
    <source>
        <dbReference type="PROSITE-ProRule" id="PRU00339"/>
    </source>
</evidence>
<dbReference type="FunFam" id="1.25.40.10:FF:000219">
    <property type="entry name" value="Tetratricopeptide repeat domain 21B"/>
    <property type="match status" value="1"/>
</dbReference>
<dbReference type="GO" id="GO:0035721">
    <property type="term" value="P:intraciliary retrograde transport"/>
    <property type="evidence" value="ECO:0007669"/>
    <property type="project" value="TreeGrafter"/>
</dbReference>
<dbReference type="GO" id="GO:0030991">
    <property type="term" value="C:intraciliary transport particle A"/>
    <property type="evidence" value="ECO:0007669"/>
    <property type="project" value="TreeGrafter"/>
</dbReference>
<dbReference type="InterPro" id="IPR011990">
    <property type="entry name" value="TPR-like_helical_dom_sf"/>
</dbReference>
<evidence type="ECO:0000259" key="5">
    <source>
        <dbReference type="Pfam" id="PF25060"/>
    </source>
</evidence>
<dbReference type="GO" id="GO:0005929">
    <property type="term" value="C:cilium"/>
    <property type="evidence" value="ECO:0007669"/>
    <property type="project" value="GOC"/>
</dbReference>
<dbReference type="InterPro" id="IPR056835">
    <property type="entry name" value="ARM_TT21_5th"/>
</dbReference>
<dbReference type="Pfam" id="PF25058">
    <property type="entry name" value="ARM_TT21"/>
    <property type="match status" value="1"/>
</dbReference>
<evidence type="ECO:0000256" key="2">
    <source>
        <dbReference type="ARBA" id="ARBA00022737"/>
    </source>
</evidence>
<evidence type="ECO:0000259" key="8">
    <source>
        <dbReference type="Pfam" id="PF25064"/>
    </source>
</evidence>
<dbReference type="PROSITE" id="PS50005">
    <property type="entry name" value="TPR"/>
    <property type="match status" value="2"/>
</dbReference>
<dbReference type="Pfam" id="PF25064">
    <property type="entry name" value="ARM_TT21_5th"/>
    <property type="match status" value="1"/>
</dbReference>
<evidence type="ECO:0000259" key="6">
    <source>
        <dbReference type="Pfam" id="PF25062"/>
    </source>
</evidence>
<feature type="domain" description="Tetratricopeptide repeat protein 21A/21B second ARM" evidence="5">
    <location>
        <begin position="279"/>
        <end position="548"/>
    </location>
</feature>
<sequence>MASEIGSMISYYARTGYYRHLQTICTDELKKRGGDPTLHFWRALGMLQEGSINEAIREYEAVGSMPGGVQLALPVKLALLYAHRASRVVDREDVERLEQEIELVEPRATEQACLLAAQFLWHLGEVAQSREHASRLIELQPQSAAGLSLLGWLDLDDAEANGHGLEEDLLSAAAGGFERALKASPRSLDALVGLARVRTASQQYQEALDRLQQAIAAHPWFFPAHVEKCDVLVAMGDWEQAVEVAEAVLAKEPAAIEARRIKILYLLVHRSSYGAAAEQICELVELLDRHEPQNAPLFCRVARSFARLSGRNAGVLQHTRALMERACTLAPASCAFAAELGYQQMLSGNLRDAHQTLKQASTLEAASTDVVLHQIKCLVLLGQTEDAEQQLEFVSATMLERTPEMALCEALLARGWGGTAQALSLLDEAFELQMQAVRDAAPGERYLTQLCPDRLLEIAREFMRHCPSEPEVLDSGSVASNALAKATRLLELVTRKVPGLLEGQMLLAQARFLLGDFEAASRTCSYCVAADPSYVAASLLHARVLSLQGKLSRADGVLEQALAHNFGIRDSPQYALIKGKVLQSQGDLPAAASLLETAMAAAARPARRGGQASGSDQATPQSRCDVYLQLAEVYLALDRRKDAKRLAREAAAEFAGGPEEGRMSLATARLELKSGNVEKAIQMLCGISSASPQFLTAQKDLALLYLNHRGDRHKYAQCHLELVKANPSAASYVMLGEAYMHISEPREALAAFEQALQADPSSSALSSRIGKVLVTTLQYARAVEYYEGAVQRDPSQSRLRHELAELCLRLKKHDRAESELLELLAQLGDGAADLGDATQRVEALRLLAKVHQERGGADEAINELLKASEAQQGVLARVRVDAPDLTGEQGRVAADVACQLGELYELKHNGESAIASHEAALRHCSGHERSSLALARLRMLRGELESAEVLCVSLLRVDPGHQDAVMALADVMQQRSEWGAAVDHLRSHLETRHADFRSIAKLLQVLRRAGRLEEADAFLNRAERSSPHAAQHAGFRLCKGLLTLYRNNPRSALQFLNLARNDAEWGPDAAQAMIEIYLDPDRETNWDELELASSPQPSDAVRACERLLRELPRSQRQQVLDCYTLMAYRTQTHLEKAASMLLELLGADRECVPAMVCLSQCYLMLKQAPKARNHLKRVAKMPFVAELAEDFERGWLMLADVYIASGKYDLAEELCRRCLASNNACAKAWEFLGVVKEKEMSYLDAATHYEQAWKHGSEASAEVGHKLSFNYLKAKKFVEAIDVCHKVLRQYPDYTRIRHEVLERARESVRL</sequence>
<dbReference type="InterPro" id="IPR056832">
    <property type="entry name" value="ARM_TT21_2nd"/>
</dbReference>
<dbReference type="PROSITE" id="PS50293">
    <property type="entry name" value="TPR_REGION"/>
    <property type="match status" value="1"/>
</dbReference>
<feature type="domain" description="Tetratricopeptide repeat protein 21A/21B fourth ARM" evidence="9">
    <location>
        <begin position="765"/>
        <end position="921"/>
    </location>
</feature>
<evidence type="ECO:0000313" key="10">
    <source>
        <dbReference type="EMBL" id="CAE0539739.1"/>
    </source>
</evidence>
<proteinExistence type="inferred from homology"/>
<accession>A0A7S3W694</accession>
<evidence type="ECO:0000256" key="3">
    <source>
        <dbReference type="ARBA" id="ARBA00022803"/>
    </source>
</evidence>
<organism evidence="10">
    <name type="scientific">Emiliania huxleyi</name>
    <name type="common">Coccolithophore</name>
    <name type="synonym">Pontosphaera huxleyi</name>
    <dbReference type="NCBI Taxonomy" id="2903"/>
    <lineage>
        <taxon>Eukaryota</taxon>
        <taxon>Haptista</taxon>
        <taxon>Haptophyta</taxon>
        <taxon>Prymnesiophyceae</taxon>
        <taxon>Isochrysidales</taxon>
        <taxon>Noelaerhabdaceae</taxon>
        <taxon>Emiliania</taxon>
    </lineage>
</organism>
<dbReference type="Pfam" id="PF25063">
    <property type="entry name" value="ARM_TT21_C"/>
    <property type="match status" value="1"/>
</dbReference>
<dbReference type="Pfam" id="PF25068">
    <property type="entry name" value="ARM_TT21_4th"/>
    <property type="match status" value="1"/>
</dbReference>
<dbReference type="PANTHER" id="PTHR14699">
    <property type="entry name" value="STI2 PROTEIN-RELATED"/>
    <property type="match status" value="1"/>
</dbReference>
<dbReference type="GO" id="GO:0061512">
    <property type="term" value="P:protein localization to cilium"/>
    <property type="evidence" value="ECO:0007669"/>
    <property type="project" value="TreeGrafter"/>
</dbReference>
<name>A0A7S3W694_EMIHU</name>